<name>A0ABR7AX42_9PSED</name>
<dbReference type="Proteomes" id="UP000651852">
    <property type="component" value="Unassembled WGS sequence"/>
</dbReference>
<dbReference type="EMBL" id="JACONW010000017">
    <property type="protein sequence ID" value="MBC3949325.1"/>
    <property type="molecule type" value="Genomic_DNA"/>
</dbReference>
<gene>
    <name evidence="1" type="ORF">H8S59_06065</name>
</gene>
<evidence type="ECO:0000313" key="1">
    <source>
        <dbReference type="EMBL" id="MBC3949325.1"/>
    </source>
</evidence>
<dbReference type="RefSeq" id="WP_187520825.1">
    <property type="nucleotide sequence ID" value="NZ_JACONW010000017.1"/>
</dbReference>
<keyword evidence="2" id="KW-1185">Reference proteome</keyword>
<sequence length="114" mass="13543">MHSYRSIHELFENLSLLDPGEWIYANIASWSSHPENTDFYYIPWDHIQNLEDEEIYLDEEDMEMPSTVRGLELRGWMLVGSLNHIASNNPVSGKDSKWIVEEINYYRDNDTFRT</sequence>
<organism evidence="1 2">
    <name type="scientific">Pseudomonas folii</name>
    <dbReference type="NCBI Taxonomy" id="2762593"/>
    <lineage>
        <taxon>Bacteria</taxon>
        <taxon>Pseudomonadati</taxon>
        <taxon>Pseudomonadota</taxon>
        <taxon>Gammaproteobacteria</taxon>
        <taxon>Pseudomonadales</taxon>
        <taxon>Pseudomonadaceae</taxon>
        <taxon>Pseudomonas</taxon>
    </lineage>
</organism>
<evidence type="ECO:0000313" key="2">
    <source>
        <dbReference type="Proteomes" id="UP000651852"/>
    </source>
</evidence>
<comment type="caution">
    <text evidence="1">The sequence shown here is derived from an EMBL/GenBank/DDBJ whole genome shotgun (WGS) entry which is preliminary data.</text>
</comment>
<proteinExistence type="predicted"/>
<accession>A0ABR7AX42</accession>
<protein>
    <submittedName>
        <fullName evidence="1">Uncharacterized protein</fullName>
    </submittedName>
</protein>
<reference evidence="1 2" key="1">
    <citation type="submission" date="2020-08" db="EMBL/GenBank/DDBJ databases">
        <title>Putative novel bacterial strains isolated from necrotic wheat leaf tissues caused by Xanthomonas translucens.</title>
        <authorList>
            <person name="Tambong J.T."/>
        </authorList>
    </citation>
    <scope>NUCLEOTIDE SEQUENCE [LARGE SCALE GENOMIC DNA]</scope>
    <source>
        <strain evidence="1 2">DOAB 1069</strain>
    </source>
</reference>